<proteinExistence type="predicted"/>
<name>A0ACC1BTC9_9ROSI</name>
<dbReference type="EMBL" id="CM047899">
    <property type="protein sequence ID" value="KAJ0102224.1"/>
    <property type="molecule type" value="Genomic_DNA"/>
</dbReference>
<evidence type="ECO:0000313" key="1">
    <source>
        <dbReference type="EMBL" id="KAJ0102224.1"/>
    </source>
</evidence>
<accession>A0ACC1BTC9</accession>
<comment type="caution">
    <text evidence="1">The sequence shown here is derived from an EMBL/GenBank/DDBJ whole genome shotgun (WGS) entry which is preliminary data.</text>
</comment>
<keyword evidence="2" id="KW-1185">Reference proteome</keyword>
<reference evidence="2" key="1">
    <citation type="journal article" date="2023" name="G3 (Bethesda)">
        <title>Genome assembly and association tests identify interacting loci associated with vigor, precocity, and sex in interspecific pistachio rootstocks.</title>
        <authorList>
            <person name="Palmer W."/>
            <person name="Jacygrad E."/>
            <person name="Sagayaradj S."/>
            <person name="Cavanaugh K."/>
            <person name="Han R."/>
            <person name="Bertier L."/>
            <person name="Beede B."/>
            <person name="Kafkas S."/>
            <person name="Golino D."/>
            <person name="Preece J."/>
            <person name="Michelmore R."/>
        </authorList>
    </citation>
    <scope>NUCLEOTIDE SEQUENCE [LARGE SCALE GENOMIC DNA]</scope>
</reference>
<gene>
    <name evidence="1" type="ORF">Patl1_06632</name>
</gene>
<evidence type="ECO:0000313" key="2">
    <source>
        <dbReference type="Proteomes" id="UP001164250"/>
    </source>
</evidence>
<sequence length="41" mass="4631">MSNPAGTSTRSRSSLRRCIVSFLFFWGLEYVVSAPCVSRFD</sequence>
<protein>
    <submittedName>
        <fullName evidence="1">Uncharacterized protein</fullName>
    </submittedName>
</protein>
<dbReference type="Proteomes" id="UP001164250">
    <property type="component" value="Chromosome 3"/>
</dbReference>
<organism evidence="1 2">
    <name type="scientific">Pistacia atlantica</name>
    <dbReference type="NCBI Taxonomy" id="434234"/>
    <lineage>
        <taxon>Eukaryota</taxon>
        <taxon>Viridiplantae</taxon>
        <taxon>Streptophyta</taxon>
        <taxon>Embryophyta</taxon>
        <taxon>Tracheophyta</taxon>
        <taxon>Spermatophyta</taxon>
        <taxon>Magnoliopsida</taxon>
        <taxon>eudicotyledons</taxon>
        <taxon>Gunneridae</taxon>
        <taxon>Pentapetalae</taxon>
        <taxon>rosids</taxon>
        <taxon>malvids</taxon>
        <taxon>Sapindales</taxon>
        <taxon>Anacardiaceae</taxon>
        <taxon>Pistacia</taxon>
    </lineage>
</organism>